<dbReference type="AlphaFoldDB" id="A0A840MTP3"/>
<reference evidence="2 3" key="1">
    <citation type="submission" date="2020-08" db="EMBL/GenBank/DDBJ databases">
        <title>Genomic Encyclopedia of Type Strains, Phase IV (KMG-IV): sequencing the most valuable type-strain genomes for metagenomic binning, comparative biology and taxonomic classification.</title>
        <authorList>
            <person name="Goeker M."/>
        </authorList>
    </citation>
    <scope>NUCLEOTIDE SEQUENCE [LARGE SCALE GENOMIC DNA]</scope>
    <source>
        <strain evidence="2 3">DSM 27165</strain>
    </source>
</reference>
<evidence type="ECO:0000313" key="3">
    <source>
        <dbReference type="Proteomes" id="UP000575898"/>
    </source>
</evidence>
<keyword evidence="3" id="KW-1185">Reference proteome</keyword>
<sequence>MEKPGTKDDPLKYPPYSPYADIHARTSYFPSMLNIYLRKEPIVKHLKIKWNHHFADEPILLYSELNDDSL</sequence>
<name>A0A840MTP3_9PROT</name>
<dbReference type="Pfam" id="PF21812">
    <property type="entry name" value="DUF6881"/>
    <property type="match status" value="1"/>
</dbReference>
<dbReference type="InterPro" id="IPR049248">
    <property type="entry name" value="DUF6881"/>
</dbReference>
<proteinExistence type="predicted"/>
<protein>
    <recommendedName>
        <fullName evidence="1">DUF6881 domain-containing protein</fullName>
    </recommendedName>
</protein>
<dbReference type="Proteomes" id="UP000575898">
    <property type="component" value="Unassembled WGS sequence"/>
</dbReference>
<dbReference type="EMBL" id="JACHHY010000009">
    <property type="protein sequence ID" value="MBB5018571.1"/>
    <property type="molecule type" value="Genomic_DNA"/>
</dbReference>
<organism evidence="2 3">
    <name type="scientific">Chitinivorax tropicus</name>
    <dbReference type="NCBI Taxonomy" id="714531"/>
    <lineage>
        <taxon>Bacteria</taxon>
        <taxon>Pseudomonadati</taxon>
        <taxon>Pseudomonadota</taxon>
        <taxon>Betaproteobacteria</taxon>
        <taxon>Chitinivorax</taxon>
    </lineage>
</organism>
<gene>
    <name evidence="2" type="ORF">HNQ59_001860</name>
</gene>
<evidence type="ECO:0000259" key="1">
    <source>
        <dbReference type="Pfam" id="PF21812"/>
    </source>
</evidence>
<feature type="domain" description="DUF6881" evidence="1">
    <location>
        <begin position="44"/>
        <end position="69"/>
    </location>
</feature>
<accession>A0A840MTP3</accession>
<evidence type="ECO:0000313" key="2">
    <source>
        <dbReference type="EMBL" id="MBB5018571.1"/>
    </source>
</evidence>
<comment type="caution">
    <text evidence="2">The sequence shown here is derived from an EMBL/GenBank/DDBJ whole genome shotgun (WGS) entry which is preliminary data.</text>
</comment>